<accession>A0A2V4N950</accession>
<feature type="transmembrane region" description="Helical" evidence="1">
    <location>
        <begin position="83"/>
        <end position="99"/>
    </location>
</feature>
<feature type="transmembrane region" description="Helical" evidence="1">
    <location>
        <begin position="12"/>
        <end position="37"/>
    </location>
</feature>
<feature type="transmembrane region" description="Helical" evidence="1">
    <location>
        <begin position="57"/>
        <end position="76"/>
    </location>
</feature>
<dbReference type="OrthoDB" id="3786504at2"/>
<name>A0A2V4N950_9ACTN</name>
<organism evidence="2 3">
    <name type="scientific">Streptomyces tateyamensis</name>
    <dbReference type="NCBI Taxonomy" id="565073"/>
    <lineage>
        <taxon>Bacteria</taxon>
        <taxon>Bacillati</taxon>
        <taxon>Actinomycetota</taxon>
        <taxon>Actinomycetes</taxon>
        <taxon>Kitasatosporales</taxon>
        <taxon>Streptomycetaceae</taxon>
        <taxon>Streptomyces</taxon>
    </lineage>
</organism>
<protein>
    <submittedName>
        <fullName evidence="2">Uncharacterized protein</fullName>
    </submittedName>
</protein>
<feature type="transmembrane region" description="Helical" evidence="1">
    <location>
        <begin position="111"/>
        <end position="135"/>
    </location>
</feature>
<evidence type="ECO:0000313" key="2">
    <source>
        <dbReference type="EMBL" id="PYC79753.1"/>
    </source>
</evidence>
<gene>
    <name evidence="2" type="ORF">C7C46_13810</name>
</gene>
<proteinExistence type="predicted"/>
<sequence length="149" mass="15808">MEQRRRAGAAIVRWPVALAWVCAGAALVVVGYWAVWFTHRSVIASSSRPSYLDFENAFPAADGWLTLCLLLAALALLRGWASAGYWLLAAGASGLYLFGMDVCYDVQHDVWAAGAGGAVEGAINALTLALSLLLLRVSWTALVGPAAEE</sequence>
<dbReference type="EMBL" id="PYBW01000042">
    <property type="protein sequence ID" value="PYC79753.1"/>
    <property type="molecule type" value="Genomic_DNA"/>
</dbReference>
<evidence type="ECO:0000256" key="1">
    <source>
        <dbReference type="SAM" id="Phobius"/>
    </source>
</evidence>
<keyword evidence="1" id="KW-0472">Membrane</keyword>
<comment type="caution">
    <text evidence="2">The sequence shown here is derived from an EMBL/GenBank/DDBJ whole genome shotgun (WGS) entry which is preliminary data.</text>
</comment>
<dbReference type="RefSeq" id="WP_110669342.1">
    <property type="nucleotide sequence ID" value="NZ_PYBW01000042.1"/>
</dbReference>
<keyword evidence="1" id="KW-0812">Transmembrane</keyword>
<evidence type="ECO:0000313" key="3">
    <source>
        <dbReference type="Proteomes" id="UP000248039"/>
    </source>
</evidence>
<dbReference type="Proteomes" id="UP000248039">
    <property type="component" value="Unassembled WGS sequence"/>
</dbReference>
<dbReference type="AlphaFoldDB" id="A0A2V4N950"/>
<keyword evidence="1" id="KW-1133">Transmembrane helix</keyword>
<keyword evidence="3" id="KW-1185">Reference proteome</keyword>
<reference evidence="2 3" key="1">
    <citation type="submission" date="2018-03" db="EMBL/GenBank/DDBJ databases">
        <title>Bioinformatic expansion and discovery of thiopeptide antibiotics.</title>
        <authorList>
            <person name="Schwalen C.J."/>
            <person name="Hudson G.A."/>
            <person name="Mitchell D.A."/>
        </authorList>
    </citation>
    <scope>NUCLEOTIDE SEQUENCE [LARGE SCALE GENOMIC DNA]</scope>
    <source>
        <strain evidence="2 3">ATCC 21389</strain>
    </source>
</reference>